<dbReference type="EMBL" id="KV425891">
    <property type="protein sequence ID" value="KZW01841.1"/>
    <property type="molecule type" value="Genomic_DNA"/>
</dbReference>
<gene>
    <name evidence="2" type="ORF">EXIGLDRAFT_760446</name>
</gene>
<dbReference type="InParanoid" id="A0A165P9G6"/>
<evidence type="ECO:0008006" key="4">
    <source>
        <dbReference type="Google" id="ProtNLM"/>
    </source>
</evidence>
<proteinExistence type="predicted"/>
<organism evidence="2 3">
    <name type="scientific">Exidia glandulosa HHB12029</name>
    <dbReference type="NCBI Taxonomy" id="1314781"/>
    <lineage>
        <taxon>Eukaryota</taxon>
        <taxon>Fungi</taxon>
        <taxon>Dikarya</taxon>
        <taxon>Basidiomycota</taxon>
        <taxon>Agaricomycotina</taxon>
        <taxon>Agaricomycetes</taxon>
        <taxon>Auriculariales</taxon>
        <taxon>Exidiaceae</taxon>
        <taxon>Exidia</taxon>
    </lineage>
</organism>
<accession>A0A165P9G6</accession>
<feature type="chain" id="PRO_5007863849" description="LysM domain-containing protein" evidence="1">
    <location>
        <begin position="20"/>
        <end position="150"/>
    </location>
</feature>
<dbReference type="Gene3D" id="3.10.350.10">
    <property type="entry name" value="LysM domain"/>
    <property type="match status" value="1"/>
</dbReference>
<evidence type="ECO:0000256" key="1">
    <source>
        <dbReference type="SAM" id="SignalP"/>
    </source>
</evidence>
<dbReference type="OrthoDB" id="5985073at2759"/>
<dbReference type="InterPro" id="IPR036779">
    <property type="entry name" value="LysM_dom_sf"/>
</dbReference>
<dbReference type="Proteomes" id="UP000077266">
    <property type="component" value="Unassembled WGS sequence"/>
</dbReference>
<protein>
    <recommendedName>
        <fullName evidence="4">LysM domain-containing protein</fullName>
    </recommendedName>
</protein>
<keyword evidence="1" id="KW-0732">Signal</keyword>
<dbReference type="STRING" id="1314781.A0A165P9G6"/>
<name>A0A165P9G6_EXIGL</name>
<keyword evidence="3" id="KW-1185">Reference proteome</keyword>
<dbReference type="AlphaFoldDB" id="A0A165P9G6"/>
<evidence type="ECO:0000313" key="3">
    <source>
        <dbReference type="Proteomes" id="UP000077266"/>
    </source>
</evidence>
<feature type="signal peptide" evidence="1">
    <location>
        <begin position="1"/>
        <end position="19"/>
    </location>
</feature>
<reference evidence="2 3" key="1">
    <citation type="journal article" date="2016" name="Mol. Biol. Evol.">
        <title>Comparative Genomics of Early-Diverging Mushroom-Forming Fungi Provides Insights into the Origins of Lignocellulose Decay Capabilities.</title>
        <authorList>
            <person name="Nagy L.G."/>
            <person name="Riley R."/>
            <person name="Tritt A."/>
            <person name="Adam C."/>
            <person name="Daum C."/>
            <person name="Floudas D."/>
            <person name="Sun H."/>
            <person name="Yadav J.S."/>
            <person name="Pangilinan J."/>
            <person name="Larsson K.H."/>
            <person name="Matsuura K."/>
            <person name="Barry K."/>
            <person name="Labutti K."/>
            <person name="Kuo R."/>
            <person name="Ohm R.A."/>
            <person name="Bhattacharya S.S."/>
            <person name="Shirouzu T."/>
            <person name="Yoshinaga Y."/>
            <person name="Martin F.M."/>
            <person name="Grigoriev I.V."/>
            <person name="Hibbett D.S."/>
        </authorList>
    </citation>
    <scope>NUCLEOTIDE SEQUENCE [LARGE SCALE GENOMIC DNA]</scope>
    <source>
        <strain evidence="2 3">HHB12029</strain>
    </source>
</reference>
<evidence type="ECO:0000313" key="2">
    <source>
        <dbReference type="EMBL" id="KZW01841.1"/>
    </source>
</evidence>
<sequence length="150" mass="16268">MRFLASIIALATLLCIAHAAGPRSQCVYLVNAQPGDTCTSVAAGAGTDIDTVETINPTVDCTAPFKVLTPLCVREYTPTCWAWVNATEATCDYLLPQFHLTKAQFVQNNDNVDENCDLMIGDQYCATTDSCEVNAAKCCEDFPDSVYCSY</sequence>